<evidence type="ECO:0000313" key="4">
    <source>
        <dbReference type="Proteomes" id="UP000001064"/>
    </source>
</evidence>
<dbReference type="AlphaFoldDB" id="F0ZHL2"/>
<dbReference type="SMART" id="SM00401">
    <property type="entry name" value="ZnF_GATA"/>
    <property type="match status" value="1"/>
</dbReference>
<proteinExistence type="predicted"/>
<feature type="domain" description="GATA-type" evidence="1">
    <location>
        <begin position="38"/>
        <end position="95"/>
    </location>
</feature>
<evidence type="ECO:0000313" key="3">
    <source>
        <dbReference type="EMBL" id="EGC36550.1"/>
    </source>
</evidence>
<dbReference type="Proteomes" id="UP000001064">
    <property type="component" value="Unassembled WGS sequence"/>
</dbReference>
<dbReference type="SUPFAM" id="SSF57716">
    <property type="entry name" value="Glucocorticoid receptor-like (DNA-binding domain)"/>
    <property type="match status" value="1"/>
</dbReference>
<gene>
    <name evidence="3" type="ORF">DICPUDRAFT_150926</name>
    <name evidence="2" type="ORF">DICPUDRAFT_151306</name>
</gene>
<dbReference type="KEGG" id="dpp:DICPUDRAFT_151306"/>
<dbReference type="Pfam" id="PF00320">
    <property type="entry name" value="GATA"/>
    <property type="match status" value="1"/>
</dbReference>
<dbReference type="EMBL" id="GL871033">
    <property type="protein sequence ID" value="EGC36221.1"/>
    <property type="molecule type" value="Genomic_DNA"/>
</dbReference>
<dbReference type="GO" id="GO:0008270">
    <property type="term" value="F:zinc ion binding"/>
    <property type="evidence" value="ECO:0007669"/>
    <property type="project" value="InterPro"/>
</dbReference>
<evidence type="ECO:0000259" key="1">
    <source>
        <dbReference type="SMART" id="SM00401"/>
    </source>
</evidence>
<dbReference type="STRING" id="5786.F0ZHL2"/>
<dbReference type="RefSeq" id="XP_003286922.1">
    <property type="nucleotide sequence ID" value="XM_003286874.1"/>
</dbReference>
<reference evidence="3" key="1">
    <citation type="submission" date="2010-04" db="EMBL/GenBank/DDBJ databases">
        <title>Comparative genomics of the social amoebae Dictyostelium discoideum and Dictyostelium purpureum.</title>
        <authorList>
            <consortium name="US DOE Joint Genome Institute (JGI-PGF)"/>
            <person name="Sucgang R."/>
            <person name="Kuo A."/>
            <person name="Tian X."/>
            <person name="Salerno W."/>
            <person name="Parikh A."/>
            <person name="Feasley C.L."/>
            <person name="Dalin E."/>
            <person name="Tu H."/>
            <person name="Huang E."/>
            <person name="Barry K."/>
            <person name="Lindquist E."/>
            <person name="Shapiro H."/>
            <person name="Bruce D."/>
            <person name="Schmutz J."/>
            <person name="Salamov A."/>
            <person name="Fey P."/>
            <person name="Gaudet P."/>
            <person name="Anjard C."/>
            <person name="Mohan M.B."/>
            <person name="Basu S."/>
            <person name="Bushmanova Y."/>
            <person name="van der Wel H."/>
            <person name="Katoh-Kurasawa M."/>
            <person name="Coutinho P.M."/>
            <person name="Saito T."/>
            <person name="Elias M."/>
            <person name="Schaap P."/>
            <person name="Kay R.R."/>
            <person name="Henrissat B."/>
            <person name="Eichinger L."/>
            <person name="Rivero F."/>
            <person name="Putnam N.H."/>
            <person name="West C.M."/>
            <person name="Loomis W.F."/>
            <person name="Chisholm R.L."/>
            <person name="Shaulsky G."/>
            <person name="Strassmann J.E."/>
            <person name="Queller D.C."/>
            <person name="Kuspa A."/>
            <person name="Grigoriev I.V."/>
        </authorList>
    </citation>
    <scope>NUCLEOTIDE SEQUENCE</scope>
    <source>
        <strain evidence="3">QSDP1</strain>
    </source>
</reference>
<dbReference type="Gene3D" id="3.30.50.10">
    <property type="entry name" value="Erythroid Transcription Factor GATA-1, subunit A"/>
    <property type="match status" value="1"/>
</dbReference>
<dbReference type="GO" id="GO:0006355">
    <property type="term" value="P:regulation of DNA-templated transcription"/>
    <property type="evidence" value="ECO:0007669"/>
    <property type="project" value="InterPro"/>
</dbReference>
<dbReference type="RefSeq" id="XP_003287230.1">
    <property type="nucleotide sequence ID" value="XM_003287182.1"/>
</dbReference>
<name>F0ZHL2_DICPU</name>
<evidence type="ECO:0000313" key="2">
    <source>
        <dbReference type="EMBL" id="EGC36221.1"/>
    </source>
</evidence>
<sequence>MARGKYKRRATNRKVVVKEEPATNIIVVEKRKKGRPPKEKPEACHVCRVRATPEWRNGWLDLKGTSTKVPMCNACGLHNAKQRKIGIISREQHSIQKLLN</sequence>
<dbReference type="VEuPathDB" id="AmoebaDB:DICPUDRAFT_151306"/>
<protein>
    <recommendedName>
        <fullName evidence="1">GATA-type domain-containing protein</fullName>
    </recommendedName>
</protein>
<keyword evidence="4" id="KW-1185">Reference proteome</keyword>
<dbReference type="OrthoDB" id="21390at2759"/>
<dbReference type="VEuPathDB" id="AmoebaDB:DICPUDRAFT_150926"/>
<dbReference type="GeneID" id="10500322"/>
<reference evidence="4" key="2">
    <citation type="journal article" date="2011" name="Genome Biol.">
        <title>Comparative genomics of the social amoebae Dictyostelium discoideum and Dictyostelium purpureum.</title>
        <authorList>
            <consortium name="US DOE Joint Genome Institute (JGI-PGF)"/>
            <person name="Sucgang R."/>
            <person name="Kuo A."/>
            <person name="Tian X."/>
            <person name="Salerno W."/>
            <person name="Parikh A."/>
            <person name="Feasley C.L."/>
            <person name="Dalin E."/>
            <person name="Tu H."/>
            <person name="Huang E."/>
            <person name="Barry K."/>
            <person name="Lindquist E."/>
            <person name="Shapiro H."/>
            <person name="Bruce D."/>
            <person name="Schmutz J."/>
            <person name="Salamov A."/>
            <person name="Fey P."/>
            <person name="Gaudet P."/>
            <person name="Anjard C."/>
            <person name="Babu M.M."/>
            <person name="Basu S."/>
            <person name="Bushmanova Y."/>
            <person name="van der Wel H."/>
            <person name="Katoh-Kurasawa M."/>
            <person name="Dinh C."/>
            <person name="Coutinho P.M."/>
            <person name="Saito T."/>
            <person name="Elias M."/>
            <person name="Schaap P."/>
            <person name="Kay R.R."/>
            <person name="Henrissat B."/>
            <person name="Eichinger L."/>
            <person name="Rivero F."/>
            <person name="Putnam N.H."/>
            <person name="West C.M."/>
            <person name="Loomis W.F."/>
            <person name="Chisholm R.L."/>
            <person name="Shaulsky G."/>
            <person name="Strassmann J.E."/>
            <person name="Queller D.C."/>
            <person name="Kuspa A."/>
            <person name="Grigoriev I.V."/>
        </authorList>
    </citation>
    <scope>NUCLEOTIDE SEQUENCE [LARGE SCALE GENOMIC DNA]</scope>
    <source>
        <strain evidence="4">QSDP1</strain>
    </source>
</reference>
<dbReference type="GO" id="GO:0043565">
    <property type="term" value="F:sequence-specific DNA binding"/>
    <property type="evidence" value="ECO:0007669"/>
    <property type="project" value="InterPro"/>
</dbReference>
<organism evidence="3 4">
    <name type="scientific">Dictyostelium purpureum</name>
    <name type="common">Slime mold</name>
    <dbReference type="NCBI Taxonomy" id="5786"/>
    <lineage>
        <taxon>Eukaryota</taxon>
        <taxon>Amoebozoa</taxon>
        <taxon>Evosea</taxon>
        <taxon>Eumycetozoa</taxon>
        <taxon>Dictyostelia</taxon>
        <taxon>Dictyosteliales</taxon>
        <taxon>Dictyosteliaceae</taxon>
        <taxon>Dictyostelium</taxon>
    </lineage>
</organism>
<dbReference type="KEGG" id="dpp:DICPUDRAFT_150926"/>
<dbReference type="InterPro" id="IPR000679">
    <property type="entry name" value="Znf_GATA"/>
</dbReference>
<dbReference type="InterPro" id="IPR013088">
    <property type="entry name" value="Znf_NHR/GATA"/>
</dbReference>
<dbReference type="GeneID" id="10501050"/>
<dbReference type="EMBL" id="GL871023">
    <property type="protein sequence ID" value="EGC36550.1"/>
    <property type="molecule type" value="Genomic_DNA"/>
</dbReference>
<accession>F0ZHL2</accession>